<dbReference type="SMART" id="SM00398">
    <property type="entry name" value="HMG"/>
    <property type="match status" value="1"/>
</dbReference>
<feature type="chain" id="PRO_5043478727" evidence="2">
    <location>
        <begin position="19"/>
        <end position="309"/>
    </location>
</feature>
<dbReference type="InterPro" id="IPR036910">
    <property type="entry name" value="HMG_box_dom_sf"/>
</dbReference>
<dbReference type="AlphaFoldDB" id="A0A4P7N2W0"/>
<dbReference type="InterPro" id="IPR009071">
    <property type="entry name" value="HMG_box_dom"/>
</dbReference>
<dbReference type="GO" id="GO:0003677">
    <property type="term" value="F:DNA binding"/>
    <property type="evidence" value="ECO:0007669"/>
    <property type="project" value="UniProtKB-UniRule"/>
</dbReference>
<name>A0A4P7N2W0_PYROR</name>
<accession>A0A4P7N2W0</accession>
<dbReference type="VEuPathDB" id="FungiDB:M_BR32_EuGene_00000831"/>
<organism evidence="3 4">
    <name type="scientific">Pyricularia oryzae</name>
    <name type="common">Rice blast fungus</name>
    <name type="synonym">Magnaporthe oryzae</name>
    <dbReference type="NCBI Taxonomy" id="318829"/>
    <lineage>
        <taxon>Eukaryota</taxon>
        <taxon>Fungi</taxon>
        <taxon>Dikarya</taxon>
        <taxon>Ascomycota</taxon>
        <taxon>Pezizomycotina</taxon>
        <taxon>Sordariomycetes</taxon>
        <taxon>Sordariomycetidae</taxon>
        <taxon>Magnaporthales</taxon>
        <taxon>Pyriculariaceae</taxon>
        <taxon>Pyricularia</taxon>
    </lineage>
</organism>
<dbReference type="Proteomes" id="UP000294847">
    <property type="component" value="Chromosome 2"/>
</dbReference>
<evidence type="ECO:0000313" key="3">
    <source>
        <dbReference type="EMBL" id="QBZ55321.1"/>
    </source>
</evidence>
<dbReference type="Gene3D" id="1.10.30.10">
    <property type="entry name" value="High mobility group box domain"/>
    <property type="match status" value="2"/>
</dbReference>
<dbReference type="PROSITE" id="PS50118">
    <property type="entry name" value="HMG_BOX_2"/>
    <property type="match status" value="1"/>
</dbReference>
<evidence type="ECO:0000313" key="4">
    <source>
        <dbReference type="Proteomes" id="UP000294847"/>
    </source>
</evidence>
<proteinExistence type="predicted"/>
<sequence>MWIRPATMMLATAMRAGALTSGSRVANVAAYRLVLAARPMATAAANKSTATTTGAAAAAGKAKAAPKKKAAAKPKAKNTQAKPKPVKKKAVKVSRPPQSPERIEAQKLAAKKKAMREKRIELTRLGLFTEPPKEPEVALRVFLKQWCAKNSIPGKGPVFQDMHNAFKALSPAELQELEETAAKNKISNEIAHKAWVQSHTPSEINEANKARHYLARVFKLKSVKGVCLTRGHIKDDRIPSSPLSPYMNFMKLRLKELSHQAPDNFRTGVNMTDAATAWKKLSEAERKVYEDMFRAERADYDRKKMELNL</sequence>
<dbReference type="SUPFAM" id="SSF47095">
    <property type="entry name" value="HMG-box"/>
    <property type="match status" value="2"/>
</dbReference>
<feature type="region of interest" description="Disordered" evidence="1">
    <location>
        <begin position="59"/>
        <end position="101"/>
    </location>
</feature>
<feature type="compositionally biased region" description="Basic residues" evidence="1">
    <location>
        <begin position="64"/>
        <end position="76"/>
    </location>
</feature>
<dbReference type="Pfam" id="PF00505">
    <property type="entry name" value="HMG_box"/>
    <property type="match status" value="1"/>
</dbReference>
<keyword evidence="2" id="KW-0732">Signal</keyword>
<evidence type="ECO:0000256" key="1">
    <source>
        <dbReference type="SAM" id="MobiDB-lite"/>
    </source>
</evidence>
<feature type="signal peptide" evidence="2">
    <location>
        <begin position="1"/>
        <end position="18"/>
    </location>
</feature>
<reference evidence="3 4" key="1">
    <citation type="journal article" date="2019" name="Mol. Biol. Evol.">
        <title>Blast fungal genomes show frequent chromosomal changes, gene gains and losses, and effector gene turnover.</title>
        <authorList>
            <person name="Gomez Luciano L.B."/>
            <person name="Jason Tsai I."/>
            <person name="Chuma I."/>
            <person name="Tosa Y."/>
            <person name="Chen Y.H."/>
            <person name="Li J.Y."/>
            <person name="Li M.Y."/>
            <person name="Jade Lu M.Y."/>
            <person name="Nakayashiki H."/>
            <person name="Li W.H."/>
        </authorList>
    </citation>
    <scope>NUCLEOTIDE SEQUENCE [LARGE SCALE GENOMIC DNA]</scope>
    <source>
        <strain evidence="3">MZ5-1-6</strain>
    </source>
</reference>
<protein>
    <submittedName>
        <fullName evidence="3">Uncharacterized protein</fullName>
    </submittedName>
</protein>
<gene>
    <name evidence="3" type="ORF">PoMZ_00218</name>
</gene>
<dbReference type="EMBL" id="CP034205">
    <property type="protein sequence ID" value="QBZ55321.1"/>
    <property type="molecule type" value="Genomic_DNA"/>
</dbReference>
<evidence type="ECO:0000256" key="2">
    <source>
        <dbReference type="SAM" id="SignalP"/>
    </source>
</evidence>
<dbReference type="GO" id="GO:0005634">
    <property type="term" value="C:nucleus"/>
    <property type="evidence" value="ECO:0007669"/>
    <property type="project" value="UniProtKB-UniRule"/>
</dbReference>